<evidence type="ECO:0000313" key="1">
    <source>
        <dbReference type="EMBL" id="MEP0867813.1"/>
    </source>
</evidence>
<proteinExistence type="predicted"/>
<dbReference type="Proteomes" id="UP001442494">
    <property type="component" value="Unassembled WGS sequence"/>
</dbReference>
<keyword evidence="2" id="KW-1185">Reference proteome</keyword>
<accession>A0ABV0JWG5</accession>
<name>A0ABV0JWG5_9CYAN</name>
<dbReference type="EMBL" id="JAMPKK010000088">
    <property type="protein sequence ID" value="MEP0867813.1"/>
    <property type="molecule type" value="Genomic_DNA"/>
</dbReference>
<protein>
    <submittedName>
        <fullName evidence="1">Uncharacterized protein</fullName>
    </submittedName>
</protein>
<sequence>MTDPEGVMAFLVARAVLTVSLVLRVGEEIYAVNDSARDTGKALEVYRELVEIWRDQPTGTGDNVPVPDELIRQGSSI</sequence>
<gene>
    <name evidence="1" type="ORF">NDI37_25540</name>
</gene>
<reference evidence="1 2" key="1">
    <citation type="submission" date="2022-04" db="EMBL/GenBank/DDBJ databases">
        <title>Positive selection, recombination, and allopatry shape intraspecific diversity of widespread and dominant cyanobacteria.</title>
        <authorList>
            <person name="Wei J."/>
            <person name="Shu W."/>
            <person name="Hu C."/>
        </authorList>
    </citation>
    <scope>NUCLEOTIDE SEQUENCE [LARGE SCALE GENOMIC DNA]</scope>
    <source>
        <strain evidence="1 2">GB2-A5</strain>
    </source>
</reference>
<evidence type="ECO:0000313" key="2">
    <source>
        <dbReference type="Proteomes" id="UP001442494"/>
    </source>
</evidence>
<dbReference type="RefSeq" id="WP_190417022.1">
    <property type="nucleotide sequence ID" value="NZ_JAMPKK010000088.1"/>
</dbReference>
<organism evidence="1 2">
    <name type="scientific">Funiculus sociatus GB2-A5</name>
    <dbReference type="NCBI Taxonomy" id="2933946"/>
    <lineage>
        <taxon>Bacteria</taxon>
        <taxon>Bacillati</taxon>
        <taxon>Cyanobacteriota</taxon>
        <taxon>Cyanophyceae</taxon>
        <taxon>Coleofasciculales</taxon>
        <taxon>Coleofasciculaceae</taxon>
        <taxon>Funiculus</taxon>
    </lineage>
</organism>
<comment type="caution">
    <text evidence="1">The sequence shown here is derived from an EMBL/GenBank/DDBJ whole genome shotgun (WGS) entry which is preliminary data.</text>
</comment>